<keyword evidence="13" id="KW-0325">Glycoprotein</keyword>
<evidence type="ECO:0000313" key="19">
    <source>
        <dbReference type="EMBL" id="KAJ7374230.1"/>
    </source>
</evidence>
<evidence type="ECO:0000256" key="2">
    <source>
        <dbReference type="ARBA" id="ARBA00022448"/>
    </source>
</evidence>
<feature type="domain" description="Ion transport" evidence="18">
    <location>
        <begin position="1003"/>
        <end position="1156"/>
    </location>
</feature>
<dbReference type="Pfam" id="PF00520">
    <property type="entry name" value="Ion_trans"/>
    <property type="match status" value="3"/>
</dbReference>
<organism evidence="19 20">
    <name type="scientific">Desmophyllum pertusum</name>
    <dbReference type="NCBI Taxonomy" id="174260"/>
    <lineage>
        <taxon>Eukaryota</taxon>
        <taxon>Metazoa</taxon>
        <taxon>Cnidaria</taxon>
        <taxon>Anthozoa</taxon>
        <taxon>Hexacorallia</taxon>
        <taxon>Scleractinia</taxon>
        <taxon>Caryophylliina</taxon>
        <taxon>Caryophylliidae</taxon>
        <taxon>Desmophyllum</taxon>
    </lineage>
</organism>
<evidence type="ECO:0000256" key="5">
    <source>
        <dbReference type="ARBA" id="ARBA00022692"/>
    </source>
</evidence>
<dbReference type="PANTHER" id="PTHR10037:SF62">
    <property type="entry name" value="SODIUM CHANNEL PROTEIN 60E"/>
    <property type="match status" value="1"/>
</dbReference>
<dbReference type="GO" id="GO:0005248">
    <property type="term" value="F:voltage-gated sodium channel activity"/>
    <property type="evidence" value="ECO:0007669"/>
    <property type="project" value="TreeGrafter"/>
</dbReference>
<keyword evidence="7" id="KW-0851">Voltage-gated channel</keyword>
<feature type="compositionally biased region" description="Polar residues" evidence="16">
    <location>
        <begin position="453"/>
        <end position="473"/>
    </location>
</feature>
<dbReference type="Gene3D" id="1.20.120.350">
    <property type="entry name" value="Voltage-gated potassium channels. Chain C"/>
    <property type="match status" value="2"/>
</dbReference>
<feature type="compositionally biased region" description="Polar residues" evidence="16">
    <location>
        <begin position="16"/>
        <end position="27"/>
    </location>
</feature>
<evidence type="ECO:0000256" key="16">
    <source>
        <dbReference type="SAM" id="MobiDB-lite"/>
    </source>
</evidence>
<dbReference type="Gene3D" id="1.10.287.70">
    <property type="match status" value="3"/>
</dbReference>
<protein>
    <recommendedName>
        <fullName evidence="18">Ion transport domain-containing protein</fullName>
    </recommendedName>
</protein>
<keyword evidence="12" id="KW-1015">Disulfide bond</keyword>
<feature type="transmembrane region" description="Helical" evidence="17">
    <location>
        <begin position="556"/>
        <end position="574"/>
    </location>
</feature>
<feature type="region of interest" description="Disordered" evidence="16">
    <location>
        <begin position="434"/>
        <end position="473"/>
    </location>
</feature>
<keyword evidence="20" id="KW-1185">Reference proteome</keyword>
<evidence type="ECO:0000256" key="1">
    <source>
        <dbReference type="ARBA" id="ARBA00004651"/>
    </source>
</evidence>
<evidence type="ECO:0000256" key="17">
    <source>
        <dbReference type="SAM" id="Phobius"/>
    </source>
</evidence>
<feature type="transmembrane region" description="Helical" evidence="17">
    <location>
        <begin position="966"/>
        <end position="986"/>
    </location>
</feature>
<evidence type="ECO:0000313" key="20">
    <source>
        <dbReference type="Proteomes" id="UP001163046"/>
    </source>
</evidence>
<keyword evidence="10" id="KW-0406">Ion transport</keyword>
<dbReference type="InterPro" id="IPR005821">
    <property type="entry name" value="Ion_trans_dom"/>
</dbReference>
<evidence type="ECO:0000259" key="18">
    <source>
        <dbReference type="Pfam" id="PF00520"/>
    </source>
</evidence>
<dbReference type="InterPro" id="IPR027359">
    <property type="entry name" value="Volt_channel_dom_sf"/>
</dbReference>
<gene>
    <name evidence="19" type="ORF">OS493_007305</name>
</gene>
<dbReference type="SUPFAM" id="SSF81324">
    <property type="entry name" value="Voltage-gated potassium channels"/>
    <property type="match status" value="3"/>
</dbReference>
<evidence type="ECO:0000256" key="9">
    <source>
        <dbReference type="ARBA" id="ARBA00023053"/>
    </source>
</evidence>
<evidence type="ECO:0000256" key="15">
    <source>
        <dbReference type="ARBA" id="ARBA00023303"/>
    </source>
</evidence>
<comment type="subcellular location">
    <subcellularLocation>
        <location evidence="1">Cell membrane</location>
        <topology evidence="1">Multi-pass membrane protein</topology>
    </subcellularLocation>
</comment>
<feature type="non-terminal residue" evidence="19">
    <location>
        <position position="1168"/>
    </location>
</feature>
<feature type="domain" description="Ion transport" evidence="18">
    <location>
        <begin position="131"/>
        <end position="402"/>
    </location>
</feature>
<dbReference type="OrthoDB" id="2984333at2759"/>
<feature type="transmembrane region" description="Helical" evidence="17">
    <location>
        <begin position="193"/>
        <end position="216"/>
    </location>
</feature>
<dbReference type="AlphaFoldDB" id="A0A9W9Z3E8"/>
<keyword evidence="3" id="KW-0894">Sodium channel</keyword>
<keyword evidence="14" id="KW-0739">Sodium transport</keyword>
<feature type="transmembrane region" description="Helical" evidence="17">
    <location>
        <begin position="647"/>
        <end position="667"/>
    </location>
</feature>
<evidence type="ECO:0000256" key="8">
    <source>
        <dbReference type="ARBA" id="ARBA00022989"/>
    </source>
</evidence>
<evidence type="ECO:0000256" key="7">
    <source>
        <dbReference type="ARBA" id="ARBA00022882"/>
    </source>
</evidence>
<keyword evidence="4" id="KW-1003">Cell membrane</keyword>
<feature type="domain" description="Ion transport" evidence="18">
    <location>
        <begin position="522"/>
        <end position="747"/>
    </location>
</feature>
<keyword evidence="15" id="KW-0407">Ion channel</keyword>
<feature type="transmembrane region" description="Helical" evidence="17">
    <location>
        <begin position="1121"/>
        <end position="1147"/>
    </location>
</feature>
<feature type="compositionally biased region" description="Basic and acidic residues" evidence="16">
    <location>
        <begin position="30"/>
        <end position="40"/>
    </location>
</feature>
<feature type="transmembrane region" description="Helical" evidence="17">
    <location>
        <begin position="522"/>
        <end position="544"/>
    </location>
</feature>
<feature type="transmembrane region" description="Helical" evidence="17">
    <location>
        <begin position="379"/>
        <end position="403"/>
    </location>
</feature>
<dbReference type="PANTHER" id="PTHR10037">
    <property type="entry name" value="VOLTAGE-GATED CATION CHANNEL CALCIUM AND SODIUM"/>
    <property type="match status" value="1"/>
</dbReference>
<proteinExistence type="predicted"/>
<dbReference type="GO" id="GO:0086010">
    <property type="term" value="P:membrane depolarization during action potential"/>
    <property type="evidence" value="ECO:0007669"/>
    <property type="project" value="TreeGrafter"/>
</dbReference>
<keyword evidence="9" id="KW-0915">Sodium</keyword>
<feature type="transmembrane region" description="Helical" evidence="17">
    <location>
        <begin position="1018"/>
        <end position="1038"/>
    </location>
</feature>
<feature type="transmembrane region" description="Helical" evidence="17">
    <location>
        <begin position="721"/>
        <end position="743"/>
    </location>
</feature>
<dbReference type="EMBL" id="MU826828">
    <property type="protein sequence ID" value="KAJ7374230.1"/>
    <property type="molecule type" value="Genomic_DNA"/>
</dbReference>
<feature type="transmembrane region" description="Helical" evidence="17">
    <location>
        <begin position="133"/>
        <end position="154"/>
    </location>
</feature>
<keyword evidence="2" id="KW-0813">Transport</keyword>
<evidence type="ECO:0000256" key="14">
    <source>
        <dbReference type="ARBA" id="ARBA00023201"/>
    </source>
</evidence>
<evidence type="ECO:0000256" key="6">
    <source>
        <dbReference type="ARBA" id="ARBA00022737"/>
    </source>
</evidence>
<feature type="compositionally biased region" description="Acidic residues" evidence="16">
    <location>
        <begin position="41"/>
        <end position="57"/>
    </location>
</feature>
<dbReference type="FunFam" id="1.20.120.350:FF:000075">
    <property type="entry name" value="Sodium channel protein"/>
    <property type="match status" value="1"/>
</dbReference>
<feature type="transmembrane region" description="Helical" evidence="17">
    <location>
        <begin position="1081"/>
        <end position="1101"/>
    </location>
</feature>
<dbReference type="GO" id="GO:0019228">
    <property type="term" value="P:neuronal action potential"/>
    <property type="evidence" value="ECO:0007669"/>
    <property type="project" value="TreeGrafter"/>
</dbReference>
<keyword evidence="6" id="KW-0677">Repeat</keyword>
<evidence type="ECO:0000256" key="4">
    <source>
        <dbReference type="ARBA" id="ARBA00022475"/>
    </source>
</evidence>
<evidence type="ECO:0000256" key="11">
    <source>
        <dbReference type="ARBA" id="ARBA00023136"/>
    </source>
</evidence>
<keyword evidence="11 17" id="KW-0472">Membrane</keyword>
<keyword evidence="8 17" id="KW-1133">Transmembrane helix</keyword>
<dbReference type="Proteomes" id="UP001163046">
    <property type="component" value="Unassembled WGS sequence"/>
</dbReference>
<feature type="transmembrane region" description="Helical" evidence="17">
    <location>
        <begin position="247"/>
        <end position="270"/>
    </location>
</feature>
<evidence type="ECO:0000256" key="13">
    <source>
        <dbReference type="ARBA" id="ARBA00023180"/>
    </source>
</evidence>
<name>A0A9W9Z3E8_9CNID</name>
<evidence type="ECO:0000256" key="10">
    <source>
        <dbReference type="ARBA" id="ARBA00023065"/>
    </source>
</evidence>
<keyword evidence="5 17" id="KW-0812">Transmembrane</keyword>
<feature type="transmembrane region" description="Helical" evidence="17">
    <location>
        <begin position="993"/>
        <end position="1012"/>
    </location>
</feature>
<sequence>RNPKGALIKGGDNKGQAGTSKSQGSSTRRVKFDSSAKEDGMENEPEDPDVDTDEDPECTSVARAPSFFIGKPLKDYDANNGRIPCDHTFLVLRRRGASRADHVYRFNKAASLGLLEPLSPIRQFAISVVTNRYFESFVILTILANCVFLVVECAPEEAEYVFSGIYTLEMLLKILSRGFIFHTYAYLRDAWNWLDFIVVVLGYITVAPNIANLTGIRTVRVLRALRTFSALKGLRAMVNTLLRSLKLLSDVLVLFLFFLAVMALIGLQLFSGELRNKCVFNVPDNSSIAMNLQERALNESFWFIHGGEPLICGNSSTAGSCPSNYTCMPNAGPNPDHGYTTFDNIGWSLVMALQILTMDFWENLYDKIIRSSGALYVPYFVIGIFFCSFYLMNLVLAVVYLSYELELCSEEKEREKRNHLRRTAPSYQADEGTLKHLNTMDGRSPPLLKTDAVDNQTSNGTTLDSSPNENETKSSQLHHCLIPACAARGTSRTTKIQCKAVLSEDSCLKRIRQRMRDITGHSGFDAVIVVLILLNTIVLALYHHGIDEEFRHILDNVNLVFTVLFAVEIIFRLVAMGPMAFIRSRWNVFDTTVVSGSLLGYFYKSAEGLSIFRTLRLVRVLCLAKSWKTMERLMKAIARSVGPVGNITLILGVVIYIFAVLGIKVFGEAYTKDKFGDDGIPRWNFNDFWHALMMVFRVLCGEWIEPLWDCMRATSTAKATLFFLTVLIIGNFIVLNLFVALLVNAFDFRETDNEPNEELQTEEDPSKCSIKKVFQTRKSRLFVAKYREPFRLYELQVLESSRCPKNDTGQLEICDLEHSREEPHDATCKESTVDIENENAIMTEPIPEKDADMSSTPPSPYIMETEEPIPGHGAAGLSVTRPTRYMMEIDDCLPEYCVDCPLWKPFSSRHFCWLKFRCRVRVLVEKQYFEWFILATVFFSSFTLIFEDVHLHEKPTLAKTLEILNFVFAAIFTTEFILKAIGFGLIKYFSSAWNCLDAFIVSVVVNALFAAIPGIGNVLLVSLLFWLIFSILGVHLFAGKFFKCVDTNNDPLPASVIPNKAECLKHPDDYRWVNSKVTFDNVLAGFLALMQVATFEGWMEVMKDAVDSTKVGLQPKYENNLVAYSFFVAFIVVGSFFVLNLFVGVIIDNFNTLKQKVSHLALLVCSAT</sequence>
<dbReference type="GO" id="GO:0001518">
    <property type="term" value="C:voltage-gated sodium channel complex"/>
    <property type="evidence" value="ECO:0007669"/>
    <property type="project" value="TreeGrafter"/>
</dbReference>
<comment type="caution">
    <text evidence="19">The sequence shown here is derived from an EMBL/GenBank/DDBJ whole genome shotgun (WGS) entry which is preliminary data.</text>
</comment>
<dbReference type="InterPro" id="IPR043203">
    <property type="entry name" value="VGCC_Ca_Na"/>
</dbReference>
<evidence type="ECO:0000256" key="3">
    <source>
        <dbReference type="ARBA" id="ARBA00022461"/>
    </source>
</evidence>
<feature type="region of interest" description="Disordered" evidence="16">
    <location>
        <begin position="1"/>
        <end position="57"/>
    </location>
</feature>
<reference evidence="19" key="1">
    <citation type="submission" date="2023-01" db="EMBL/GenBank/DDBJ databases">
        <title>Genome assembly of the deep-sea coral Lophelia pertusa.</title>
        <authorList>
            <person name="Herrera S."/>
            <person name="Cordes E."/>
        </authorList>
    </citation>
    <scope>NUCLEOTIDE SEQUENCE</scope>
    <source>
        <strain evidence="19">USNM1676648</strain>
        <tissue evidence="19">Polyp</tissue>
    </source>
</reference>
<evidence type="ECO:0000256" key="12">
    <source>
        <dbReference type="ARBA" id="ARBA00023157"/>
    </source>
</evidence>
<accession>A0A9W9Z3E8</accession>
<feature type="transmembrane region" description="Helical" evidence="17">
    <location>
        <begin position="928"/>
        <end position="946"/>
    </location>
</feature>
<dbReference type="FunFam" id="1.10.287.70:FF:000217">
    <property type="entry name" value="Sodium channel protein"/>
    <property type="match status" value="1"/>
</dbReference>